<dbReference type="AlphaFoldDB" id="A0A067Q073"/>
<sequence>MKFKTSSNLRLARGITCSRSNEVFSIPSPALTPLLIPKHSVLHDWSTEAASKILRQLGDVLHKNSFILIIDAIIGKVVISSEGPTAAEVLAQTPPDTYVPVPPPALIPQVFGEANRVAYQMSVTVLGVCSCICAS</sequence>
<organism evidence="1 2">
    <name type="scientific">Jaapia argillacea MUCL 33604</name>
    <dbReference type="NCBI Taxonomy" id="933084"/>
    <lineage>
        <taxon>Eukaryota</taxon>
        <taxon>Fungi</taxon>
        <taxon>Dikarya</taxon>
        <taxon>Basidiomycota</taxon>
        <taxon>Agaricomycotina</taxon>
        <taxon>Agaricomycetes</taxon>
        <taxon>Agaricomycetidae</taxon>
        <taxon>Jaapiales</taxon>
        <taxon>Jaapiaceae</taxon>
        <taxon>Jaapia</taxon>
    </lineage>
</organism>
<dbReference type="Proteomes" id="UP000027265">
    <property type="component" value="Unassembled WGS sequence"/>
</dbReference>
<proteinExistence type="predicted"/>
<dbReference type="HOGENOM" id="CLU_1886067_0_0_1"/>
<evidence type="ECO:0008006" key="3">
    <source>
        <dbReference type="Google" id="ProtNLM"/>
    </source>
</evidence>
<name>A0A067Q073_9AGAM</name>
<dbReference type="OrthoDB" id="1535081at2759"/>
<accession>A0A067Q073</accession>
<gene>
    <name evidence="1" type="ORF">JAAARDRAFT_191827</name>
</gene>
<dbReference type="STRING" id="933084.A0A067Q073"/>
<evidence type="ECO:0000313" key="1">
    <source>
        <dbReference type="EMBL" id="KDQ60448.1"/>
    </source>
</evidence>
<dbReference type="InterPro" id="IPR029063">
    <property type="entry name" value="SAM-dependent_MTases_sf"/>
</dbReference>
<reference evidence="2" key="1">
    <citation type="journal article" date="2014" name="Proc. Natl. Acad. Sci. U.S.A.">
        <title>Extensive sampling of basidiomycete genomes demonstrates inadequacy of the white-rot/brown-rot paradigm for wood decay fungi.</title>
        <authorList>
            <person name="Riley R."/>
            <person name="Salamov A.A."/>
            <person name="Brown D.W."/>
            <person name="Nagy L.G."/>
            <person name="Floudas D."/>
            <person name="Held B.W."/>
            <person name="Levasseur A."/>
            <person name="Lombard V."/>
            <person name="Morin E."/>
            <person name="Otillar R."/>
            <person name="Lindquist E.A."/>
            <person name="Sun H."/>
            <person name="LaButti K.M."/>
            <person name="Schmutz J."/>
            <person name="Jabbour D."/>
            <person name="Luo H."/>
            <person name="Baker S.E."/>
            <person name="Pisabarro A.G."/>
            <person name="Walton J.D."/>
            <person name="Blanchette R.A."/>
            <person name="Henrissat B."/>
            <person name="Martin F."/>
            <person name="Cullen D."/>
            <person name="Hibbett D.S."/>
            <person name="Grigoriev I.V."/>
        </authorList>
    </citation>
    <scope>NUCLEOTIDE SEQUENCE [LARGE SCALE GENOMIC DNA]</scope>
    <source>
        <strain evidence="2">MUCL 33604</strain>
    </source>
</reference>
<protein>
    <recommendedName>
        <fullName evidence="3">O-methyltransferase domain-containing protein</fullName>
    </recommendedName>
</protein>
<dbReference type="EMBL" id="KL197714">
    <property type="protein sequence ID" value="KDQ60448.1"/>
    <property type="molecule type" value="Genomic_DNA"/>
</dbReference>
<evidence type="ECO:0000313" key="2">
    <source>
        <dbReference type="Proteomes" id="UP000027265"/>
    </source>
</evidence>
<dbReference type="Gene3D" id="3.40.50.150">
    <property type="entry name" value="Vaccinia Virus protein VP39"/>
    <property type="match status" value="1"/>
</dbReference>
<keyword evidence="2" id="KW-1185">Reference proteome</keyword>
<dbReference type="InParanoid" id="A0A067Q073"/>